<protein>
    <submittedName>
        <fullName evidence="1">Uncharacterized protein</fullName>
    </submittedName>
</protein>
<organism evidence="1 2">
    <name type="scientific">Nonomuraea recticatena</name>
    <dbReference type="NCBI Taxonomy" id="46178"/>
    <lineage>
        <taxon>Bacteria</taxon>
        <taxon>Bacillati</taxon>
        <taxon>Actinomycetota</taxon>
        <taxon>Actinomycetes</taxon>
        <taxon>Streptosporangiales</taxon>
        <taxon>Streptosporangiaceae</taxon>
        <taxon>Nonomuraea</taxon>
    </lineage>
</organism>
<dbReference type="EMBL" id="BAAATE010000032">
    <property type="protein sequence ID" value="GAA2690788.1"/>
    <property type="molecule type" value="Genomic_DNA"/>
</dbReference>
<dbReference type="Proteomes" id="UP001501666">
    <property type="component" value="Unassembled WGS sequence"/>
</dbReference>
<evidence type="ECO:0000313" key="1">
    <source>
        <dbReference type="EMBL" id="GAA2690788.1"/>
    </source>
</evidence>
<comment type="caution">
    <text evidence="1">The sequence shown here is derived from an EMBL/GenBank/DDBJ whole genome shotgun (WGS) entry which is preliminary data.</text>
</comment>
<accession>A0ABP6FI89</accession>
<gene>
    <name evidence="1" type="ORF">GCM10010412_080610</name>
</gene>
<name>A0ABP6FI89_9ACTN</name>
<keyword evidence="2" id="KW-1185">Reference proteome</keyword>
<sequence length="93" mass="9831">METLGGGEVEIGGQVELVVHAEPVRPGLVEVPGDVRLNGVEAHEARLAEPVSPLRRMDTEVVKPAGQEPEGFTVESESAVVDLKNGHALLLLC</sequence>
<reference evidence="2" key="1">
    <citation type="journal article" date="2019" name="Int. J. Syst. Evol. Microbiol.">
        <title>The Global Catalogue of Microorganisms (GCM) 10K type strain sequencing project: providing services to taxonomists for standard genome sequencing and annotation.</title>
        <authorList>
            <consortium name="The Broad Institute Genomics Platform"/>
            <consortium name="The Broad Institute Genome Sequencing Center for Infectious Disease"/>
            <person name="Wu L."/>
            <person name="Ma J."/>
        </authorList>
    </citation>
    <scope>NUCLEOTIDE SEQUENCE [LARGE SCALE GENOMIC DNA]</scope>
    <source>
        <strain evidence="2">JCM 6835</strain>
    </source>
</reference>
<proteinExistence type="predicted"/>
<evidence type="ECO:0000313" key="2">
    <source>
        <dbReference type="Proteomes" id="UP001501666"/>
    </source>
</evidence>